<evidence type="ECO:0000313" key="1">
    <source>
        <dbReference type="EMBL" id="KAJ3039737.1"/>
    </source>
</evidence>
<feature type="non-terminal residue" evidence="1">
    <location>
        <position position="1"/>
    </location>
</feature>
<accession>A0AAD5S5M1</accession>
<keyword evidence="2" id="KW-1185">Reference proteome</keyword>
<comment type="caution">
    <text evidence="1">The sequence shown here is derived from an EMBL/GenBank/DDBJ whole genome shotgun (WGS) entry which is preliminary data.</text>
</comment>
<name>A0AAD5S5M1_9FUNG</name>
<dbReference type="Proteomes" id="UP001212841">
    <property type="component" value="Unassembled WGS sequence"/>
</dbReference>
<gene>
    <name evidence="1" type="ORF">HK097_002761</name>
</gene>
<protein>
    <submittedName>
        <fullName evidence="1">Uncharacterized protein</fullName>
    </submittedName>
</protein>
<organism evidence="1 2">
    <name type="scientific">Rhizophlyctis rosea</name>
    <dbReference type="NCBI Taxonomy" id="64517"/>
    <lineage>
        <taxon>Eukaryota</taxon>
        <taxon>Fungi</taxon>
        <taxon>Fungi incertae sedis</taxon>
        <taxon>Chytridiomycota</taxon>
        <taxon>Chytridiomycota incertae sedis</taxon>
        <taxon>Chytridiomycetes</taxon>
        <taxon>Rhizophlyctidales</taxon>
        <taxon>Rhizophlyctidaceae</taxon>
        <taxon>Rhizophlyctis</taxon>
    </lineage>
</organism>
<dbReference type="EMBL" id="JADGJD010001611">
    <property type="protein sequence ID" value="KAJ3039737.1"/>
    <property type="molecule type" value="Genomic_DNA"/>
</dbReference>
<sequence>HLRRYPYLPMGYHIHRRFHHRPQLHDDQLMLVVYIHYYLYGWPDSGSGASDHNPSAFYHHHSEFAKEVYLFAGVPHTNHYAARR</sequence>
<evidence type="ECO:0000313" key="2">
    <source>
        <dbReference type="Proteomes" id="UP001212841"/>
    </source>
</evidence>
<reference evidence="1" key="1">
    <citation type="submission" date="2020-05" db="EMBL/GenBank/DDBJ databases">
        <title>Phylogenomic resolution of chytrid fungi.</title>
        <authorList>
            <person name="Stajich J.E."/>
            <person name="Amses K."/>
            <person name="Simmons R."/>
            <person name="Seto K."/>
            <person name="Myers J."/>
            <person name="Bonds A."/>
            <person name="Quandt C.A."/>
            <person name="Barry K."/>
            <person name="Liu P."/>
            <person name="Grigoriev I."/>
            <person name="Longcore J.E."/>
            <person name="James T.Y."/>
        </authorList>
    </citation>
    <scope>NUCLEOTIDE SEQUENCE</scope>
    <source>
        <strain evidence="1">JEL0318</strain>
    </source>
</reference>
<proteinExistence type="predicted"/>
<dbReference type="AlphaFoldDB" id="A0AAD5S5M1"/>